<dbReference type="EMBL" id="JBJLSN010000015">
    <property type="protein sequence ID" value="MFL7902085.1"/>
    <property type="molecule type" value="Genomic_DNA"/>
</dbReference>
<feature type="compositionally biased region" description="Basic and acidic residues" evidence="1">
    <location>
        <begin position="118"/>
        <end position="147"/>
    </location>
</feature>
<reference evidence="4 8" key="3">
    <citation type="submission" date="2024-11" db="EMBL/GenBank/DDBJ databases">
        <title>Draft genome sequences of two bacteria associated to sugarcane roots in Colombia.</title>
        <authorList>
            <person name="Pardo-Diaz S."/>
            <person name="Masmela-Mendoza J."/>
            <person name="Delgadillo-Duran P."/>
            <person name="Bautista E.J."/>
            <person name="Rojas-Tapias D.F."/>
        </authorList>
    </citation>
    <scope>NUCLEOTIDE SEQUENCE [LARGE SCALE GENOMIC DNA]</scope>
    <source>
        <strain evidence="4 8">Ap18</strain>
    </source>
</reference>
<name>A0A060DYV9_9PROT</name>
<evidence type="ECO:0000313" key="3">
    <source>
        <dbReference type="EMBL" id="AIB15964.1"/>
    </source>
</evidence>
<feature type="compositionally biased region" description="Basic and acidic residues" evidence="1">
    <location>
        <begin position="1"/>
        <end position="27"/>
    </location>
</feature>
<dbReference type="Pfam" id="PF19197">
    <property type="entry name" value="DUF5872"/>
    <property type="match status" value="1"/>
</dbReference>
<dbReference type="Proteomes" id="UP001628281">
    <property type="component" value="Unassembled WGS sequence"/>
</dbReference>
<geneLocation type="plasmid" evidence="5">
    <name>p2unnamed</name>
</geneLocation>
<dbReference type="KEGG" id="abq:ABAZ39_29345"/>
<dbReference type="EMBL" id="CP007796">
    <property type="protein sequence ID" value="AIB15964.1"/>
    <property type="molecule type" value="Genomic_DNA"/>
</dbReference>
<evidence type="ECO:0000259" key="2">
    <source>
        <dbReference type="Pfam" id="PF19197"/>
    </source>
</evidence>
<protein>
    <submittedName>
        <fullName evidence="4">DUF5872 domain-containing protein</fullName>
    </submittedName>
</protein>
<organism evidence="3 6">
    <name type="scientific">Azospirillum argentinense</name>
    <dbReference type="NCBI Taxonomy" id="2970906"/>
    <lineage>
        <taxon>Bacteria</taxon>
        <taxon>Pseudomonadati</taxon>
        <taxon>Pseudomonadota</taxon>
        <taxon>Alphaproteobacteria</taxon>
        <taxon>Rhodospirillales</taxon>
        <taxon>Azospirillaceae</taxon>
        <taxon>Azospirillum</taxon>
    </lineage>
</organism>
<dbReference type="RefSeq" id="WP_040137826.1">
    <property type="nucleotide sequence ID" value="NZ_CP007796.1"/>
</dbReference>
<evidence type="ECO:0000313" key="8">
    <source>
        <dbReference type="Proteomes" id="UP001628281"/>
    </source>
</evidence>
<dbReference type="EMBL" id="POWG01000004">
    <property type="protein sequence ID" value="PNQ99962.1"/>
    <property type="molecule type" value="Genomic_DNA"/>
</dbReference>
<feature type="compositionally biased region" description="Basic and acidic residues" evidence="1">
    <location>
        <begin position="157"/>
        <end position="167"/>
    </location>
</feature>
<dbReference type="AlphaFoldDB" id="A0A060DYV9"/>
<dbReference type="Proteomes" id="UP000027186">
    <property type="component" value="Plasmid AbAZ39_p3"/>
</dbReference>
<feature type="region of interest" description="Disordered" evidence="1">
    <location>
        <begin position="1"/>
        <end position="167"/>
    </location>
</feature>
<reference evidence="5 7" key="2">
    <citation type="submission" date="2018-01" db="EMBL/GenBank/DDBJ databases">
        <title>Whole genome sequence of Azospirillum brasilense REC3 isolated from strawberry roots.</title>
        <authorList>
            <person name="Fontana C.A."/>
            <person name="Salazar S.M."/>
            <person name="Bassi D."/>
            <person name="Puglisi E."/>
            <person name="Lovaisa N.C."/>
            <person name="Toffoli L.M."/>
            <person name="Pedraza R."/>
            <person name="Cocconcelli P.S."/>
        </authorList>
    </citation>
    <scope>NUCLEOTIDE SEQUENCE [LARGE SCALE GENOMIC DNA]</scope>
    <source>
        <strain evidence="5 7">REC3</strain>
        <plasmid evidence="5">p2unnamed</plasmid>
    </source>
</reference>
<feature type="compositionally biased region" description="Basic and acidic residues" evidence="1">
    <location>
        <begin position="91"/>
        <end position="111"/>
    </location>
</feature>
<feature type="domain" description="DUF5872" evidence="2">
    <location>
        <begin position="9"/>
        <end position="70"/>
    </location>
</feature>
<geneLocation type="plasmid" evidence="3 6">
    <name>AbAZ39_p3</name>
</geneLocation>
<dbReference type="InterPro" id="IPR043803">
    <property type="entry name" value="DUF5872"/>
</dbReference>
<accession>A0A060DYV9</accession>
<evidence type="ECO:0000313" key="6">
    <source>
        <dbReference type="Proteomes" id="UP000027186"/>
    </source>
</evidence>
<accession>A0A2K1G596</accession>
<evidence type="ECO:0000313" key="4">
    <source>
        <dbReference type="EMBL" id="MFL7902085.1"/>
    </source>
</evidence>
<proteinExistence type="predicted"/>
<reference evidence="3 6" key="1">
    <citation type="journal article" date="2014" name="Genome Announc.">
        <title>Complete Genome Sequence of the Model Rhizosphere Strain Azospirillum brasilense Az39, Successfully Applied in Agriculture.</title>
        <authorList>
            <person name="Rivera D."/>
            <person name="Revale S."/>
            <person name="Molina R."/>
            <person name="Gualpa J."/>
            <person name="Puente M."/>
            <person name="Maroniche G."/>
            <person name="Paris G."/>
            <person name="Baker D."/>
            <person name="Clavijo B."/>
            <person name="McLay K."/>
            <person name="Spaepen S."/>
            <person name="Perticari A."/>
            <person name="Vazquez M."/>
            <person name="Wisniewski-Dye F."/>
            <person name="Watkins C."/>
            <person name="Martinez-Abarca F."/>
            <person name="Vanderleyden J."/>
            <person name="Cassan F."/>
        </authorList>
    </citation>
    <scope>NUCLEOTIDE SEQUENCE [LARGE SCALE GENOMIC DNA]</scope>
    <source>
        <strain evidence="3 6">Az39</strain>
        <plasmid evidence="3">AbAZ39_p3</plasmid>
    </source>
</reference>
<dbReference type="Proteomes" id="UP000236268">
    <property type="component" value="Unassembled WGS sequence"/>
</dbReference>
<evidence type="ECO:0000256" key="1">
    <source>
        <dbReference type="SAM" id="MobiDB-lite"/>
    </source>
</evidence>
<keyword evidence="3" id="KW-0614">Plasmid</keyword>
<keyword evidence="8" id="KW-1185">Reference proteome</keyword>
<dbReference type="OrthoDB" id="791686at2"/>
<sequence length="167" mass="18936">MASRAERSDPGLWEKIKASIQHGDKGGEPGQWSARKAQMAVQEYKRRGGGYEGPKSADNSLKQWTDEDWGTRSGKPSGETGERYLPRHARDHLSKADYQRTSDKKRADTTKGRQFSRQPDDVARKTAPFRHHDGGELTRAALYEKARQQNLPGRSRMTKEELRKALS</sequence>
<evidence type="ECO:0000313" key="5">
    <source>
        <dbReference type="EMBL" id="PNQ99962.1"/>
    </source>
</evidence>
<gene>
    <name evidence="3" type="ORF">ABAZ39_29345</name>
    <name evidence="4" type="ORF">ACJ41P_13195</name>
    <name evidence="5" type="ORF">C1S70_05540</name>
</gene>
<evidence type="ECO:0000313" key="7">
    <source>
        <dbReference type="Proteomes" id="UP000236268"/>
    </source>
</evidence>